<dbReference type="OrthoDB" id="5238236at2759"/>
<feature type="region of interest" description="Disordered" evidence="1">
    <location>
        <begin position="1"/>
        <end position="25"/>
    </location>
</feature>
<name>A0A9N8JYU5_9PEZI</name>
<keyword evidence="3" id="KW-1185">Reference proteome</keyword>
<comment type="caution">
    <text evidence="2">The sequence shown here is derived from an EMBL/GenBank/DDBJ whole genome shotgun (WGS) entry which is preliminary data.</text>
</comment>
<dbReference type="AlphaFoldDB" id="A0A9N8JYU5"/>
<accession>A0A9N8JYU5</accession>
<sequence length="86" mass="9274">MGTSVTSLAKNARRTALKASPKGARGLSNASKLAQLFAQRYPYNGKSLSTDLDAVEKHVKSQFSDPENFAFEGFPPTDEVAAQVRT</sequence>
<gene>
    <name evidence="2" type="ORF">AWRI4233_LOCUS5751</name>
</gene>
<reference evidence="2" key="1">
    <citation type="submission" date="2020-06" db="EMBL/GenBank/DDBJ databases">
        <authorList>
            <person name="Onetto C."/>
        </authorList>
    </citation>
    <scope>NUCLEOTIDE SEQUENCE</scope>
</reference>
<organism evidence="2 3">
    <name type="scientific">Aureobasidium mustum</name>
    <dbReference type="NCBI Taxonomy" id="2773714"/>
    <lineage>
        <taxon>Eukaryota</taxon>
        <taxon>Fungi</taxon>
        <taxon>Dikarya</taxon>
        <taxon>Ascomycota</taxon>
        <taxon>Pezizomycotina</taxon>
        <taxon>Dothideomycetes</taxon>
        <taxon>Dothideomycetidae</taxon>
        <taxon>Dothideales</taxon>
        <taxon>Saccotheciaceae</taxon>
        <taxon>Aureobasidium</taxon>
    </lineage>
</organism>
<proteinExistence type="predicted"/>
<dbReference type="EMBL" id="CAIJEO010000007">
    <property type="protein sequence ID" value="CAD0096496.1"/>
    <property type="molecule type" value="Genomic_DNA"/>
</dbReference>
<protein>
    <submittedName>
        <fullName evidence="2">Uncharacterized protein</fullName>
    </submittedName>
</protein>
<evidence type="ECO:0000313" key="2">
    <source>
        <dbReference type="EMBL" id="CAD0096496.1"/>
    </source>
</evidence>
<dbReference type="Proteomes" id="UP000714618">
    <property type="component" value="Unassembled WGS sequence"/>
</dbReference>
<evidence type="ECO:0000256" key="1">
    <source>
        <dbReference type="SAM" id="MobiDB-lite"/>
    </source>
</evidence>
<evidence type="ECO:0000313" key="3">
    <source>
        <dbReference type="Proteomes" id="UP000714618"/>
    </source>
</evidence>